<keyword evidence="6 7" id="KW-0269">Exonuclease</keyword>
<accession>E6MIG0</accession>
<proteinExistence type="inferred from homology"/>
<evidence type="ECO:0000259" key="9">
    <source>
        <dbReference type="Pfam" id="PF12320"/>
    </source>
</evidence>
<dbReference type="RefSeq" id="WP_006599217.1">
    <property type="nucleotide sequence ID" value="NZ_GL622359.1"/>
</dbReference>
<evidence type="ECO:0000256" key="7">
    <source>
        <dbReference type="RuleBase" id="RU363069"/>
    </source>
</evidence>
<evidence type="ECO:0000256" key="4">
    <source>
        <dbReference type="ARBA" id="ARBA00022722"/>
    </source>
</evidence>
<dbReference type="SUPFAM" id="SSF56300">
    <property type="entry name" value="Metallo-dependent phosphatases"/>
    <property type="match status" value="1"/>
</dbReference>
<dbReference type="EMBL" id="AEQN01000023">
    <property type="protein sequence ID" value="EFV01056.1"/>
    <property type="molecule type" value="Genomic_DNA"/>
</dbReference>
<comment type="caution">
    <text evidence="10">The sequence shown here is derived from an EMBL/GenBank/DDBJ whole genome shotgun (WGS) entry which is preliminary data.</text>
</comment>
<dbReference type="Pfam" id="PF00149">
    <property type="entry name" value="Metallophos"/>
    <property type="match status" value="1"/>
</dbReference>
<evidence type="ECO:0000256" key="2">
    <source>
        <dbReference type="ARBA" id="ARBA00011322"/>
    </source>
</evidence>
<dbReference type="GO" id="GO:0006260">
    <property type="term" value="P:DNA replication"/>
    <property type="evidence" value="ECO:0007669"/>
    <property type="project" value="UniProtKB-KW"/>
</dbReference>
<dbReference type="Gene3D" id="3.60.21.10">
    <property type="match status" value="1"/>
</dbReference>
<dbReference type="InterPro" id="IPR029052">
    <property type="entry name" value="Metallo-depent_PP-like"/>
</dbReference>
<dbReference type="GO" id="GO:0004519">
    <property type="term" value="F:endonuclease activity"/>
    <property type="evidence" value="ECO:0007669"/>
    <property type="project" value="UniProtKB-KW"/>
</dbReference>
<dbReference type="GO" id="GO:0008408">
    <property type="term" value="F:3'-5' exonuclease activity"/>
    <property type="evidence" value="ECO:0007669"/>
    <property type="project" value="InterPro"/>
</dbReference>
<comment type="function">
    <text evidence="7">SbcCD cleaves DNA hairpin structures. These structures can inhibit DNA replication and are intermediates in certain DNA recombination reactions. The complex acts as a 3'-&gt;5' double strand exonuclease that can open hairpins. It also has a 5' single-strand endonuclease activity.</text>
</comment>
<gene>
    <name evidence="7 10" type="primary">sbcD</name>
    <name evidence="10" type="ORF">HMP0721_1795</name>
</gene>
<evidence type="ECO:0000256" key="5">
    <source>
        <dbReference type="ARBA" id="ARBA00022801"/>
    </source>
</evidence>
<organism evidence="10 11">
    <name type="scientific">Pseudoramibacter alactolyticus ATCC 23263</name>
    <dbReference type="NCBI Taxonomy" id="887929"/>
    <lineage>
        <taxon>Bacteria</taxon>
        <taxon>Bacillati</taxon>
        <taxon>Bacillota</taxon>
        <taxon>Clostridia</taxon>
        <taxon>Eubacteriales</taxon>
        <taxon>Eubacteriaceae</taxon>
        <taxon>Pseudoramibacter</taxon>
    </lineage>
</organism>
<keyword evidence="5 7" id="KW-0378">Hydrolase</keyword>
<feature type="domain" description="Nuclease SbcCD subunit D C-terminal" evidence="9">
    <location>
        <begin position="277"/>
        <end position="366"/>
    </location>
</feature>
<dbReference type="HOGENOM" id="CLU_038045_0_1_9"/>
<dbReference type="PANTHER" id="PTHR30337">
    <property type="entry name" value="COMPONENT OF ATP-DEPENDENT DSDNA EXONUCLEASE"/>
    <property type="match status" value="1"/>
</dbReference>
<dbReference type="InterPro" id="IPR004843">
    <property type="entry name" value="Calcineurin-like_PHP"/>
</dbReference>
<dbReference type="AlphaFoldDB" id="E6MIG0"/>
<dbReference type="CDD" id="cd00840">
    <property type="entry name" value="MPP_Mre11_N"/>
    <property type="match status" value="1"/>
</dbReference>
<dbReference type="InterPro" id="IPR041796">
    <property type="entry name" value="Mre11_N"/>
</dbReference>
<evidence type="ECO:0000313" key="11">
    <source>
        <dbReference type="Proteomes" id="UP000004754"/>
    </source>
</evidence>
<name>E6MIG0_9FIRM</name>
<evidence type="ECO:0000313" key="10">
    <source>
        <dbReference type="EMBL" id="EFV01056.1"/>
    </source>
</evidence>
<evidence type="ECO:0000256" key="3">
    <source>
        <dbReference type="ARBA" id="ARBA00013365"/>
    </source>
</evidence>
<keyword evidence="7" id="KW-0235">DNA replication</keyword>
<feature type="domain" description="Calcineurin-like phosphoesterase" evidence="8">
    <location>
        <begin position="1"/>
        <end position="225"/>
    </location>
</feature>
<comment type="subunit">
    <text evidence="2 7">Heterodimer of SbcC and SbcD.</text>
</comment>
<evidence type="ECO:0000256" key="1">
    <source>
        <dbReference type="ARBA" id="ARBA00010555"/>
    </source>
</evidence>
<evidence type="ECO:0000256" key="6">
    <source>
        <dbReference type="ARBA" id="ARBA00022839"/>
    </source>
</evidence>
<dbReference type="OrthoDB" id="9773856at2"/>
<comment type="similarity">
    <text evidence="1 7">Belongs to the SbcD family.</text>
</comment>
<dbReference type="GO" id="GO:0006310">
    <property type="term" value="P:DNA recombination"/>
    <property type="evidence" value="ECO:0007669"/>
    <property type="project" value="UniProtKB-KW"/>
</dbReference>
<dbReference type="PANTHER" id="PTHR30337:SF0">
    <property type="entry name" value="NUCLEASE SBCCD SUBUNIT D"/>
    <property type="match status" value="1"/>
</dbReference>
<sequence>MKMLHTGDWHIGRHLNQHALLEDQRHALGQLLTLIRREQPDVLIVAGDLYDRALAPREAMTLVDTVLTEVVLDLAIPAIVIGGNHDGRERLDYGSAILRQKGLHMIGTYRPIVAPILLTGKGDAAPVAFWPVPFVKPVEYRDLTGSGNIPDYNAMYREIVSDITARMNPDIPNVLVTHGLILSDVPQEGDIDDSVRPIEIGGVSYADAGIFDAFDYVALGHLHRPQKVGSDRIRYAGSLLKYSFSEVDQKKSVTLVDLDTCNRQALPAITAFPIEGLRDLRVIRGTFDELTSLSAYTTPHRDDYLRVVLTDKVRVPNPMEGLRQVYPNVLEMGYESSRSLDGGGRQQRIKEHLENPMTLLADFYQAIRGEALPEAESTLARELFDQISEDDDATA</sequence>
<keyword evidence="7" id="KW-0233">DNA recombination</keyword>
<dbReference type="InterPro" id="IPR026843">
    <property type="entry name" value="SbcD_C"/>
</dbReference>
<reference evidence="10 11" key="1">
    <citation type="submission" date="2010-12" db="EMBL/GenBank/DDBJ databases">
        <authorList>
            <person name="Muzny D."/>
            <person name="Qin X."/>
            <person name="Deng J."/>
            <person name="Jiang H."/>
            <person name="Liu Y."/>
            <person name="Qu J."/>
            <person name="Song X.-Z."/>
            <person name="Zhang L."/>
            <person name="Thornton R."/>
            <person name="Coyle M."/>
            <person name="Francisco L."/>
            <person name="Jackson L."/>
            <person name="Javaid M."/>
            <person name="Korchina V."/>
            <person name="Kovar C."/>
            <person name="Mata R."/>
            <person name="Mathew T."/>
            <person name="Ngo R."/>
            <person name="Nguyen L."/>
            <person name="Nguyen N."/>
            <person name="Okwuonu G."/>
            <person name="Ongeri F."/>
            <person name="Pham C."/>
            <person name="Simmons D."/>
            <person name="Wilczek-Boney K."/>
            <person name="Hale W."/>
            <person name="Jakkamsetti A."/>
            <person name="Pham P."/>
            <person name="Ruth R."/>
            <person name="San Lucas F."/>
            <person name="Warren J."/>
            <person name="Zhang J."/>
            <person name="Zhao Z."/>
            <person name="Zhou C."/>
            <person name="Zhu D."/>
            <person name="Lee S."/>
            <person name="Bess C."/>
            <person name="Blankenburg K."/>
            <person name="Forbes L."/>
            <person name="Fu Q."/>
            <person name="Gubbala S."/>
            <person name="Hirani K."/>
            <person name="Jayaseelan J.C."/>
            <person name="Lara F."/>
            <person name="Munidasa M."/>
            <person name="Palculict T."/>
            <person name="Patil S."/>
            <person name="Pu L.-L."/>
            <person name="Saada N."/>
            <person name="Tang L."/>
            <person name="Weissenberger G."/>
            <person name="Zhu Y."/>
            <person name="Hemphill L."/>
            <person name="Shang Y."/>
            <person name="Youmans B."/>
            <person name="Ayvaz T."/>
            <person name="Ross M."/>
            <person name="Santibanez J."/>
            <person name="Aqrawi P."/>
            <person name="Gross S."/>
            <person name="Joshi V."/>
            <person name="Fowler G."/>
            <person name="Nazareth L."/>
            <person name="Reid J."/>
            <person name="Worley K."/>
            <person name="Petrosino J."/>
            <person name="Highlander S."/>
            <person name="Gibbs R."/>
        </authorList>
    </citation>
    <scope>NUCLEOTIDE SEQUENCE [LARGE SCALE GENOMIC DNA]</scope>
    <source>
        <strain evidence="10 11">ATCC 23263</strain>
    </source>
</reference>
<dbReference type="eggNOG" id="COG0420">
    <property type="taxonomic scope" value="Bacteria"/>
</dbReference>
<keyword evidence="7" id="KW-0255">Endonuclease</keyword>
<dbReference type="NCBIfam" id="TIGR00619">
    <property type="entry name" value="sbcd"/>
    <property type="match status" value="1"/>
</dbReference>
<keyword evidence="11" id="KW-1185">Reference proteome</keyword>
<dbReference type="Proteomes" id="UP000004754">
    <property type="component" value="Unassembled WGS sequence"/>
</dbReference>
<protein>
    <recommendedName>
        <fullName evidence="3 7">Nuclease SbcCD subunit D</fullName>
    </recommendedName>
</protein>
<dbReference type="Pfam" id="PF12320">
    <property type="entry name" value="SbcD_C"/>
    <property type="match status" value="1"/>
</dbReference>
<evidence type="ECO:0000259" key="8">
    <source>
        <dbReference type="Pfam" id="PF00149"/>
    </source>
</evidence>
<dbReference type="InterPro" id="IPR004593">
    <property type="entry name" value="SbcD"/>
</dbReference>
<keyword evidence="4 7" id="KW-0540">Nuclease</keyword>
<dbReference type="InterPro" id="IPR050535">
    <property type="entry name" value="DNA_Repair-Maintenance_Comp"/>
</dbReference>
<dbReference type="STRING" id="887929.HMP0721_1795"/>